<organism evidence="2">
    <name type="scientific">Amphimedon queenslandica</name>
    <name type="common">Sponge</name>
    <dbReference type="NCBI Taxonomy" id="400682"/>
    <lineage>
        <taxon>Eukaryota</taxon>
        <taxon>Metazoa</taxon>
        <taxon>Porifera</taxon>
        <taxon>Demospongiae</taxon>
        <taxon>Heteroscleromorpha</taxon>
        <taxon>Haplosclerida</taxon>
        <taxon>Niphatidae</taxon>
        <taxon>Amphimedon</taxon>
    </lineage>
</organism>
<feature type="chain" id="PRO_5010881451" evidence="1">
    <location>
        <begin position="22"/>
        <end position="414"/>
    </location>
</feature>
<sequence>MLCYIPTVSSFFLLILSLSSSVSTSFKPSDKPILIIPGIMGSQLWARLNRTSVNHPQCSKTSDWYNIWLSLEQLVYPVEECASDNMMLQFNPNTSQFSPVDGVNITAPQFGNTSTIEFLDPDLHSLEPAATFYAMVQYFVDNYGYTRGGTLRGAPYDWRYAAVGLESNGYYAKLKDLIEEMYTLYNNPVTIIVHSMGGPVSLYFLTQVVTQDWKDTYIKQYITLSAVWAGSVKSNQAIISGDNEGIILDRPIWGRASQRTFQTTLWLLPPAGDVWGPNNTIVYAPTGEYSAYDYEKLMADVGYTNGPAMYRLIKDKTSEFPAPNVTTYCFYGLGKETPYKLHYDPDNFPNSPPKVTTIDGDGTVPNISLTVCGRWSKQQVHPVTLRSFSPVEHVHMVKNKDVIDAVSKIIIADD</sequence>
<dbReference type="PANTHER" id="PTHR11440">
    <property type="entry name" value="LECITHIN-CHOLESTEROL ACYLTRANSFERASE-RELATED"/>
    <property type="match status" value="1"/>
</dbReference>
<dbReference type="OrthoDB" id="190846at2759"/>
<dbReference type="Gene3D" id="3.40.50.1820">
    <property type="entry name" value="alpha/beta hydrolase"/>
    <property type="match status" value="2"/>
</dbReference>
<feature type="signal peptide" evidence="1">
    <location>
        <begin position="1"/>
        <end position="21"/>
    </location>
</feature>
<name>A0A1X7VCD5_AMPQE</name>
<dbReference type="GO" id="GO:0006629">
    <property type="term" value="P:lipid metabolic process"/>
    <property type="evidence" value="ECO:0007669"/>
    <property type="project" value="InterPro"/>
</dbReference>
<dbReference type="eggNOG" id="KOG2369">
    <property type="taxonomic scope" value="Eukaryota"/>
</dbReference>
<dbReference type="Pfam" id="PF02450">
    <property type="entry name" value="LCAT"/>
    <property type="match status" value="2"/>
</dbReference>
<dbReference type="STRING" id="400682.A0A1X7VCD5"/>
<dbReference type="GO" id="GO:0008374">
    <property type="term" value="F:O-acyltransferase activity"/>
    <property type="evidence" value="ECO:0007669"/>
    <property type="project" value="InterPro"/>
</dbReference>
<dbReference type="AlphaFoldDB" id="A0A1X7VCD5"/>
<dbReference type="EnsemblMetazoa" id="XM_011404170.2">
    <property type="protein sequence ID" value="XP_011402472.2"/>
    <property type="gene ID" value="LOC105311930"/>
</dbReference>
<evidence type="ECO:0000313" key="2">
    <source>
        <dbReference type="EnsemblMetazoa" id="Aqu2.1.37965_001"/>
    </source>
</evidence>
<dbReference type="InterPro" id="IPR003386">
    <property type="entry name" value="LACT/PDAT_acylTrfase"/>
</dbReference>
<dbReference type="EnsemblMetazoa" id="Aqu2.1.37965_001">
    <property type="protein sequence ID" value="Aqu2.1.37965_001"/>
    <property type="gene ID" value="Aqu2.1.37965"/>
</dbReference>
<dbReference type="SUPFAM" id="SSF53474">
    <property type="entry name" value="alpha/beta-Hydrolases"/>
    <property type="match status" value="1"/>
</dbReference>
<keyword evidence="1" id="KW-0732">Signal</keyword>
<proteinExistence type="predicted"/>
<evidence type="ECO:0000313" key="3">
    <source>
        <dbReference type="Proteomes" id="UP000007879"/>
    </source>
</evidence>
<dbReference type="Proteomes" id="UP000007879">
    <property type="component" value="Unassembled WGS sequence"/>
</dbReference>
<evidence type="ECO:0000256" key="1">
    <source>
        <dbReference type="SAM" id="SignalP"/>
    </source>
</evidence>
<gene>
    <name evidence="2" type="primary">105311930</name>
</gene>
<accession>A0A1X7VCD5</accession>
<dbReference type="FunCoup" id="A0A1X7VCD5">
    <property type="interactions" value="42"/>
</dbReference>
<protein>
    <submittedName>
        <fullName evidence="2">Uncharacterized protein</fullName>
    </submittedName>
</protein>
<reference evidence="3" key="1">
    <citation type="journal article" date="2010" name="Nature">
        <title>The Amphimedon queenslandica genome and the evolution of animal complexity.</title>
        <authorList>
            <person name="Srivastava M."/>
            <person name="Simakov O."/>
            <person name="Chapman J."/>
            <person name="Fahey B."/>
            <person name="Gauthier M.E."/>
            <person name="Mitros T."/>
            <person name="Richards G.S."/>
            <person name="Conaco C."/>
            <person name="Dacre M."/>
            <person name="Hellsten U."/>
            <person name="Larroux C."/>
            <person name="Putnam N.H."/>
            <person name="Stanke M."/>
            <person name="Adamska M."/>
            <person name="Darling A."/>
            <person name="Degnan S.M."/>
            <person name="Oakley T.H."/>
            <person name="Plachetzki D.C."/>
            <person name="Zhai Y."/>
            <person name="Adamski M."/>
            <person name="Calcino A."/>
            <person name="Cummins S.F."/>
            <person name="Goodstein D.M."/>
            <person name="Harris C."/>
            <person name="Jackson D.J."/>
            <person name="Leys S.P."/>
            <person name="Shu S."/>
            <person name="Woodcroft B.J."/>
            <person name="Vervoort M."/>
            <person name="Kosik K.S."/>
            <person name="Manning G."/>
            <person name="Degnan B.M."/>
            <person name="Rokhsar D.S."/>
        </authorList>
    </citation>
    <scope>NUCLEOTIDE SEQUENCE [LARGE SCALE GENOMIC DNA]</scope>
</reference>
<dbReference type="OMA" id="LHCLYGD"/>
<dbReference type="InParanoid" id="A0A1X7VCD5"/>
<dbReference type="KEGG" id="aqu:105311930"/>
<reference evidence="2" key="2">
    <citation type="submission" date="2017-05" db="UniProtKB">
        <authorList>
            <consortium name="EnsemblMetazoa"/>
        </authorList>
    </citation>
    <scope>IDENTIFICATION</scope>
</reference>
<dbReference type="InterPro" id="IPR029058">
    <property type="entry name" value="AB_hydrolase_fold"/>
</dbReference>
<keyword evidence="3" id="KW-1185">Reference proteome</keyword>